<evidence type="ECO:0000313" key="1">
    <source>
        <dbReference type="Proteomes" id="UP000887563"/>
    </source>
</evidence>
<dbReference type="WBParaSite" id="Minc3s08752g42563">
    <property type="protein sequence ID" value="Minc3s08752g42563"/>
    <property type="gene ID" value="Minc3s08752g42563"/>
</dbReference>
<accession>A0A914NPL9</accession>
<evidence type="ECO:0000313" key="2">
    <source>
        <dbReference type="WBParaSite" id="Minc3s08752g42563"/>
    </source>
</evidence>
<organism evidence="1 2">
    <name type="scientific">Meloidogyne incognita</name>
    <name type="common">Southern root-knot nematode worm</name>
    <name type="synonym">Oxyuris incognita</name>
    <dbReference type="NCBI Taxonomy" id="6306"/>
    <lineage>
        <taxon>Eukaryota</taxon>
        <taxon>Metazoa</taxon>
        <taxon>Ecdysozoa</taxon>
        <taxon>Nematoda</taxon>
        <taxon>Chromadorea</taxon>
        <taxon>Rhabditida</taxon>
        <taxon>Tylenchina</taxon>
        <taxon>Tylenchomorpha</taxon>
        <taxon>Tylenchoidea</taxon>
        <taxon>Meloidogynidae</taxon>
        <taxon>Meloidogyninae</taxon>
        <taxon>Meloidogyne</taxon>
        <taxon>Meloidogyne incognita group</taxon>
    </lineage>
</organism>
<protein>
    <submittedName>
        <fullName evidence="2">Uncharacterized protein</fullName>
    </submittedName>
</protein>
<sequence length="52" mass="6069">MEERLERAAEALAGVESLFVGDWTEPEVYRQSLLPYIAYHLFSRQRRIATAK</sequence>
<name>A0A914NPL9_MELIC</name>
<dbReference type="AlphaFoldDB" id="A0A914NPL9"/>
<proteinExistence type="predicted"/>
<dbReference type="Proteomes" id="UP000887563">
    <property type="component" value="Unplaced"/>
</dbReference>
<reference evidence="2" key="1">
    <citation type="submission" date="2022-11" db="UniProtKB">
        <authorList>
            <consortium name="WormBaseParasite"/>
        </authorList>
    </citation>
    <scope>IDENTIFICATION</scope>
</reference>
<keyword evidence="1" id="KW-1185">Reference proteome</keyword>